<organism evidence="1 2">
    <name type="scientific">Sorangium cellulosum</name>
    <name type="common">Polyangium cellulosum</name>
    <dbReference type="NCBI Taxonomy" id="56"/>
    <lineage>
        <taxon>Bacteria</taxon>
        <taxon>Pseudomonadati</taxon>
        <taxon>Myxococcota</taxon>
        <taxon>Polyangia</taxon>
        <taxon>Polyangiales</taxon>
        <taxon>Polyangiaceae</taxon>
        <taxon>Sorangium</taxon>
    </lineage>
</organism>
<gene>
    <name evidence="1" type="ORF">SOCE26_068830</name>
</gene>
<name>A0A2L0F1D4_SORCE</name>
<reference evidence="1 2" key="1">
    <citation type="submission" date="2015-09" db="EMBL/GenBank/DDBJ databases">
        <title>Sorangium comparison.</title>
        <authorList>
            <person name="Zaburannyi N."/>
            <person name="Bunk B."/>
            <person name="Overmann J."/>
            <person name="Mueller R."/>
        </authorList>
    </citation>
    <scope>NUCLEOTIDE SEQUENCE [LARGE SCALE GENOMIC DNA]</scope>
    <source>
        <strain evidence="1 2">So ce26</strain>
    </source>
</reference>
<dbReference type="EMBL" id="CP012673">
    <property type="protein sequence ID" value="AUX45392.1"/>
    <property type="molecule type" value="Genomic_DNA"/>
</dbReference>
<proteinExistence type="predicted"/>
<dbReference type="OrthoDB" id="5524600at2"/>
<dbReference type="AlphaFoldDB" id="A0A2L0F1D4"/>
<accession>A0A2L0F1D4</accession>
<sequence>MLCHSDSTQRISTLPKVEGPKASMGWEHLQGGKLLAHDPGGLGGVCLSRKLENPENSA</sequence>
<evidence type="ECO:0000313" key="2">
    <source>
        <dbReference type="Proteomes" id="UP000238348"/>
    </source>
</evidence>
<dbReference type="Proteomes" id="UP000238348">
    <property type="component" value="Chromosome"/>
</dbReference>
<evidence type="ECO:0000313" key="1">
    <source>
        <dbReference type="EMBL" id="AUX45392.1"/>
    </source>
</evidence>
<dbReference type="RefSeq" id="WP_159397585.1">
    <property type="nucleotide sequence ID" value="NZ_CP012673.1"/>
</dbReference>
<protein>
    <submittedName>
        <fullName evidence="1">Uncharacterized protein</fullName>
    </submittedName>
</protein>